<evidence type="ECO:0000313" key="2">
    <source>
        <dbReference type="EMBL" id="BDZ45056.1"/>
    </source>
</evidence>
<organism evidence="2 3">
    <name type="scientific">Naasia aerilata</name>
    <dbReference type="NCBI Taxonomy" id="1162966"/>
    <lineage>
        <taxon>Bacteria</taxon>
        <taxon>Bacillati</taxon>
        <taxon>Actinomycetota</taxon>
        <taxon>Actinomycetes</taxon>
        <taxon>Micrococcales</taxon>
        <taxon>Microbacteriaceae</taxon>
        <taxon>Naasia</taxon>
    </lineage>
</organism>
<sequence>MTTGRATGAVAIDVDTLKMPAPLTHAFAVPPGTRLVFLSGLTAKDSDGRTVGEGDAEAQADHILTVIGEILGAAGGSIDDVIKLTVFLQDRKHAPDVGRARRRHFATEPLPASTMVVAQLMSDDQLVEIEAIAAISA</sequence>
<dbReference type="Proteomes" id="UP001321498">
    <property type="component" value="Chromosome"/>
</dbReference>
<accession>A0ABM8GA34</accession>
<reference evidence="3" key="1">
    <citation type="journal article" date="2019" name="Int. J. Syst. Evol. Microbiol.">
        <title>The Global Catalogue of Microorganisms (GCM) 10K type strain sequencing project: providing services to taxonomists for standard genome sequencing and annotation.</title>
        <authorList>
            <consortium name="The Broad Institute Genomics Platform"/>
            <consortium name="The Broad Institute Genome Sequencing Center for Infectious Disease"/>
            <person name="Wu L."/>
            <person name="Ma J."/>
        </authorList>
    </citation>
    <scope>NUCLEOTIDE SEQUENCE [LARGE SCALE GENOMIC DNA]</scope>
    <source>
        <strain evidence="3">NBRC 108725</strain>
    </source>
</reference>
<name>A0ABM8GA34_9MICO</name>
<dbReference type="InterPro" id="IPR006175">
    <property type="entry name" value="YjgF/YER057c/UK114"/>
</dbReference>
<dbReference type="PANTHER" id="PTHR11803:SF58">
    <property type="entry name" value="PROTEIN HMF1-RELATED"/>
    <property type="match status" value="1"/>
</dbReference>
<proteinExistence type="inferred from homology"/>
<dbReference type="InterPro" id="IPR035959">
    <property type="entry name" value="RutC-like_sf"/>
</dbReference>
<dbReference type="PANTHER" id="PTHR11803">
    <property type="entry name" value="2-IMINOBUTANOATE/2-IMINOPROPANOATE DEAMINASE RIDA"/>
    <property type="match status" value="1"/>
</dbReference>
<keyword evidence="3" id="KW-1185">Reference proteome</keyword>
<protein>
    <submittedName>
        <fullName evidence="2">Enamine deaminase RidA</fullName>
    </submittedName>
</protein>
<gene>
    <name evidence="2" type="ORF">GCM10025866_09650</name>
</gene>
<dbReference type="Gene3D" id="3.30.1330.40">
    <property type="entry name" value="RutC-like"/>
    <property type="match status" value="1"/>
</dbReference>
<dbReference type="Pfam" id="PF01042">
    <property type="entry name" value="Ribonuc_L-PSP"/>
    <property type="match status" value="1"/>
</dbReference>
<dbReference type="SUPFAM" id="SSF55298">
    <property type="entry name" value="YjgF-like"/>
    <property type="match status" value="1"/>
</dbReference>
<evidence type="ECO:0000256" key="1">
    <source>
        <dbReference type="ARBA" id="ARBA00010552"/>
    </source>
</evidence>
<dbReference type="CDD" id="cd00448">
    <property type="entry name" value="YjgF_YER057c_UK114_family"/>
    <property type="match status" value="1"/>
</dbReference>
<dbReference type="EMBL" id="AP027731">
    <property type="protein sequence ID" value="BDZ45056.1"/>
    <property type="molecule type" value="Genomic_DNA"/>
</dbReference>
<dbReference type="RefSeq" id="WP_286278448.1">
    <property type="nucleotide sequence ID" value="NZ_AP027731.1"/>
</dbReference>
<evidence type="ECO:0000313" key="3">
    <source>
        <dbReference type="Proteomes" id="UP001321498"/>
    </source>
</evidence>
<comment type="similarity">
    <text evidence="1">Belongs to the RutC family.</text>
</comment>